<dbReference type="CDD" id="cd13520">
    <property type="entry name" value="PBP2_TAXI_TRAP"/>
    <property type="match status" value="1"/>
</dbReference>
<dbReference type="Gene3D" id="3.40.190.10">
    <property type="entry name" value="Periplasmic binding protein-like II"/>
    <property type="match status" value="2"/>
</dbReference>
<dbReference type="OrthoDB" id="9776669at2"/>
<reference evidence="2 3" key="1">
    <citation type="submission" date="2016-10" db="EMBL/GenBank/DDBJ databases">
        <authorList>
            <person name="de Groot N.N."/>
        </authorList>
    </citation>
    <scope>NUCLEOTIDE SEQUENCE [LARGE SCALE GENOMIC DNA]</scope>
    <source>
        <strain evidence="2 3">CCM7597</strain>
    </source>
</reference>
<dbReference type="RefSeq" id="WP_093045122.1">
    <property type="nucleotide sequence ID" value="NZ_FNQR01000008.1"/>
</dbReference>
<keyword evidence="1" id="KW-0732">Signal</keyword>
<keyword evidence="3" id="KW-1185">Reference proteome</keyword>
<accession>A0A1H4E5V5</accession>
<feature type="signal peptide" evidence="1">
    <location>
        <begin position="1"/>
        <end position="31"/>
    </location>
</feature>
<evidence type="ECO:0000313" key="3">
    <source>
        <dbReference type="Proteomes" id="UP000198584"/>
    </source>
</evidence>
<dbReference type="PROSITE" id="PS51257">
    <property type="entry name" value="PROKAR_LIPOPROTEIN"/>
    <property type="match status" value="1"/>
</dbReference>
<dbReference type="STRING" id="571932.SAMN05421743_108151"/>
<dbReference type="InterPro" id="IPR011852">
    <property type="entry name" value="TRAP_TAXI"/>
</dbReference>
<evidence type="ECO:0008006" key="4">
    <source>
        <dbReference type="Google" id="ProtNLM"/>
    </source>
</evidence>
<proteinExistence type="predicted"/>
<dbReference type="Proteomes" id="UP000198584">
    <property type="component" value="Unassembled WGS sequence"/>
</dbReference>
<dbReference type="SUPFAM" id="SSF53850">
    <property type="entry name" value="Periplasmic binding protein-like II"/>
    <property type="match status" value="1"/>
</dbReference>
<dbReference type="PANTHER" id="PTHR42941">
    <property type="entry name" value="SLL1037 PROTEIN"/>
    <property type="match status" value="1"/>
</dbReference>
<feature type="chain" id="PRO_5039706491" description="TRAP transporter solute receptor, TAXI family" evidence="1">
    <location>
        <begin position="32"/>
        <end position="339"/>
    </location>
</feature>
<dbReference type="Pfam" id="PF16868">
    <property type="entry name" value="NMT1_3"/>
    <property type="match status" value="1"/>
</dbReference>
<organism evidence="2 3">
    <name type="scientific">Thalassobacillus cyri</name>
    <dbReference type="NCBI Taxonomy" id="571932"/>
    <lineage>
        <taxon>Bacteria</taxon>
        <taxon>Bacillati</taxon>
        <taxon>Bacillota</taxon>
        <taxon>Bacilli</taxon>
        <taxon>Bacillales</taxon>
        <taxon>Bacillaceae</taxon>
        <taxon>Thalassobacillus</taxon>
    </lineage>
</organism>
<dbReference type="PANTHER" id="PTHR42941:SF1">
    <property type="entry name" value="SLL1037 PROTEIN"/>
    <property type="match status" value="1"/>
</dbReference>
<gene>
    <name evidence="2" type="ORF">SAMN05421743_108151</name>
</gene>
<sequence>MNVHKIKGVRFLSTLLLLVGLLIGCSSQSSGNGDESGGGSGGGNMQTSNFNFGAATQGGFWYALGGAYANEIEQTIDGSSVNVIEGGSISNLKGIESGKFHMGFSNGQTVPEALNGENSFKKEGENITWAATLYPNVFHIVVPADSDIKSVEDLKGKKVSPGIKGYSGELAFKQILEINGMSYDDLAKVEYVGTADGASLLRDGHIDAVVGMISAPVSTFQELDTTFGIRLIPLKDETITKMKESNEGFNKYTIEAGVYENIDTDTNTVAAHTTFMVNEGLSEDTVYTLTKTLFENKKKWVSLNKMMESFNAEFSINNKIGPMHPGAEKYYKEAGLLGE</sequence>
<evidence type="ECO:0000256" key="1">
    <source>
        <dbReference type="SAM" id="SignalP"/>
    </source>
</evidence>
<evidence type="ECO:0000313" key="2">
    <source>
        <dbReference type="EMBL" id="SEA80411.1"/>
    </source>
</evidence>
<dbReference type="EMBL" id="FNQR01000008">
    <property type="protein sequence ID" value="SEA80411.1"/>
    <property type="molecule type" value="Genomic_DNA"/>
</dbReference>
<dbReference type="AlphaFoldDB" id="A0A1H4E5V5"/>
<name>A0A1H4E5V5_9BACI</name>
<protein>
    <recommendedName>
        <fullName evidence="4">TRAP transporter solute receptor, TAXI family</fullName>
    </recommendedName>
</protein>
<dbReference type="NCBIfam" id="TIGR02122">
    <property type="entry name" value="TRAP_TAXI"/>
    <property type="match status" value="1"/>
</dbReference>